<evidence type="ECO:0008006" key="4">
    <source>
        <dbReference type="Google" id="ProtNLM"/>
    </source>
</evidence>
<dbReference type="EMBL" id="JBHULV010000008">
    <property type="protein sequence ID" value="MFD2730618.1"/>
    <property type="molecule type" value="Genomic_DNA"/>
</dbReference>
<organism evidence="2 3">
    <name type="scientific">Pedobacter alpinus</name>
    <dbReference type="NCBI Taxonomy" id="1590643"/>
    <lineage>
        <taxon>Bacteria</taxon>
        <taxon>Pseudomonadati</taxon>
        <taxon>Bacteroidota</taxon>
        <taxon>Sphingobacteriia</taxon>
        <taxon>Sphingobacteriales</taxon>
        <taxon>Sphingobacteriaceae</taxon>
        <taxon>Pedobacter</taxon>
    </lineage>
</organism>
<comment type="caution">
    <text evidence="2">The sequence shown here is derived from an EMBL/GenBank/DDBJ whole genome shotgun (WGS) entry which is preliminary data.</text>
</comment>
<keyword evidence="1" id="KW-0472">Membrane</keyword>
<dbReference type="Proteomes" id="UP001597546">
    <property type="component" value="Unassembled WGS sequence"/>
</dbReference>
<accession>A0ABW5TNP4</accession>
<feature type="transmembrane region" description="Helical" evidence="1">
    <location>
        <begin position="221"/>
        <end position="242"/>
    </location>
</feature>
<sequence length="243" mass="28566">MKSFNLKNEFLFFRLFLKNPNKGGIGTSKHNKFNHLIFALVINILIIISLEIVEIGFNLIDRNFHKNFSIQNNLDDDLNGISKPLLFLILCIIVPTVEEVAFRLPLNKNFKWSLIFTFLIIMLSLKFKPNDITTILMSLTLLIVIFVANQILKARFNLIINEIFYGKYFYIFFYCLTLIFSLCHINNYEWNNYTIINGLIFLSLSFIIDLLFGFLMLNCGFWYSLTLHITNNFIGYIIYFSIK</sequence>
<gene>
    <name evidence="2" type="ORF">ACFSSE_02780</name>
</gene>
<feature type="transmembrane region" description="Helical" evidence="1">
    <location>
        <begin position="164"/>
        <end position="183"/>
    </location>
</feature>
<feature type="transmembrane region" description="Helical" evidence="1">
    <location>
        <begin position="36"/>
        <end position="60"/>
    </location>
</feature>
<feature type="transmembrane region" description="Helical" evidence="1">
    <location>
        <begin position="81"/>
        <end position="97"/>
    </location>
</feature>
<evidence type="ECO:0000313" key="2">
    <source>
        <dbReference type="EMBL" id="MFD2730618.1"/>
    </source>
</evidence>
<reference evidence="3" key="1">
    <citation type="journal article" date="2019" name="Int. J. Syst. Evol. Microbiol.">
        <title>The Global Catalogue of Microorganisms (GCM) 10K type strain sequencing project: providing services to taxonomists for standard genome sequencing and annotation.</title>
        <authorList>
            <consortium name="The Broad Institute Genomics Platform"/>
            <consortium name="The Broad Institute Genome Sequencing Center for Infectious Disease"/>
            <person name="Wu L."/>
            <person name="Ma J."/>
        </authorList>
    </citation>
    <scope>NUCLEOTIDE SEQUENCE [LARGE SCALE GENOMIC DNA]</scope>
    <source>
        <strain evidence="3">KCTC 42456</strain>
    </source>
</reference>
<name>A0ABW5TNP4_9SPHI</name>
<proteinExistence type="predicted"/>
<keyword evidence="1" id="KW-0812">Transmembrane</keyword>
<dbReference type="RefSeq" id="WP_379040595.1">
    <property type="nucleotide sequence ID" value="NZ_JBHSKW010000005.1"/>
</dbReference>
<feature type="transmembrane region" description="Helical" evidence="1">
    <location>
        <begin position="195"/>
        <end position="215"/>
    </location>
</feature>
<feature type="transmembrane region" description="Helical" evidence="1">
    <location>
        <begin position="132"/>
        <end position="152"/>
    </location>
</feature>
<keyword evidence="3" id="KW-1185">Reference proteome</keyword>
<evidence type="ECO:0000256" key="1">
    <source>
        <dbReference type="SAM" id="Phobius"/>
    </source>
</evidence>
<keyword evidence="1" id="KW-1133">Transmembrane helix</keyword>
<evidence type="ECO:0000313" key="3">
    <source>
        <dbReference type="Proteomes" id="UP001597546"/>
    </source>
</evidence>
<protein>
    <recommendedName>
        <fullName evidence="4">CAAX protease self-immunity</fullName>
    </recommendedName>
</protein>